<protein>
    <submittedName>
        <fullName evidence="9">Glutathione transport system permease protein GsiC</fullName>
    </submittedName>
</protein>
<gene>
    <name evidence="9" type="primary">gsiC_3</name>
    <name evidence="9" type="ORF">Mlute_01585</name>
</gene>
<dbReference type="AlphaFoldDB" id="A0A399EP95"/>
<evidence type="ECO:0000256" key="6">
    <source>
        <dbReference type="ARBA" id="ARBA00023136"/>
    </source>
</evidence>
<dbReference type="GO" id="GO:0055085">
    <property type="term" value="P:transmembrane transport"/>
    <property type="evidence" value="ECO:0007669"/>
    <property type="project" value="InterPro"/>
</dbReference>
<organism evidence="9 10">
    <name type="scientific">Meiothermus luteus</name>
    <dbReference type="NCBI Taxonomy" id="2026184"/>
    <lineage>
        <taxon>Bacteria</taxon>
        <taxon>Thermotogati</taxon>
        <taxon>Deinococcota</taxon>
        <taxon>Deinococci</taxon>
        <taxon>Thermales</taxon>
        <taxon>Thermaceae</taxon>
        <taxon>Meiothermus</taxon>
    </lineage>
</organism>
<keyword evidence="5 7" id="KW-1133">Transmembrane helix</keyword>
<proteinExistence type="inferred from homology"/>
<evidence type="ECO:0000256" key="2">
    <source>
        <dbReference type="ARBA" id="ARBA00022448"/>
    </source>
</evidence>
<evidence type="ECO:0000259" key="8">
    <source>
        <dbReference type="PROSITE" id="PS50928"/>
    </source>
</evidence>
<comment type="caution">
    <text evidence="9">The sequence shown here is derived from an EMBL/GenBank/DDBJ whole genome shotgun (WGS) entry which is preliminary data.</text>
</comment>
<dbReference type="PROSITE" id="PS50928">
    <property type="entry name" value="ABC_TM1"/>
    <property type="match status" value="1"/>
</dbReference>
<name>A0A399EP95_9DEIN</name>
<feature type="transmembrane region" description="Helical" evidence="7">
    <location>
        <begin position="134"/>
        <end position="164"/>
    </location>
</feature>
<accession>A0A399EP95</accession>
<evidence type="ECO:0000256" key="4">
    <source>
        <dbReference type="ARBA" id="ARBA00022692"/>
    </source>
</evidence>
<dbReference type="Gene3D" id="1.10.3720.10">
    <property type="entry name" value="MetI-like"/>
    <property type="match status" value="1"/>
</dbReference>
<keyword evidence="2 7" id="KW-0813">Transport</keyword>
<dbReference type="InterPro" id="IPR045621">
    <property type="entry name" value="BPD_transp_1_N"/>
</dbReference>
<dbReference type="PANTHER" id="PTHR43163">
    <property type="entry name" value="DIPEPTIDE TRANSPORT SYSTEM PERMEASE PROTEIN DPPB-RELATED"/>
    <property type="match status" value="1"/>
</dbReference>
<evidence type="ECO:0000256" key="3">
    <source>
        <dbReference type="ARBA" id="ARBA00022475"/>
    </source>
</evidence>
<feature type="transmembrane region" description="Helical" evidence="7">
    <location>
        <begin position="170"/>
        <end position="189"/>
    </location>
</feature>
<dbReference type="Pfam" id="PF19300">
    <property type="entry name" value="BPD_transp_1_N"/>
    <property type="match status" value="1"/>
</dbReference>
<sequence>MTTYIFRRLLTVIPTLLGVLLAVFLMVRLAPGDPAQLLAGEFATPEALAEIRKRFGLDQAWHVQLGLYLANVVQGDLGESVRTRKPVSYELATYFPNTLRLTLGAMLVALLVGIPAGIIAALRPGTIFDLLAMLGALIGVSMPVFWFGLMAILIFAVGLGWFPVAGTGSLWHLVLPAITLSTGTTAILARMTRSAMLEVLSQDYIRTARAKGLPGRVVVFKHALRNALIPVVTVAGLQFGTLLEGAVITETVFAWPGIGQLLVGSILARDYPVVQGAVLLIAVAFILINLVVDLLYGAIDPRIRYE</sequence>
<dbReference type="EMBL" id="QWKZ01000045">
    <property type="protein sequence ID" value="RIH85416.1"/>
    <property type="molecule type" value="Genomic_DNA"/>
</dbReference>
<keyword evidence="3" id="KW-1003">Cell membrane</keyword>
<keyword evidence="10" id="KW-1185">Reference proteome</keyword>
<dbReference type="RefSeq" id="WP_119360213.1">
    <property type="nucleotide sequence ID" value="NZ_QWKZ01000045.1"/>
</dbReference>
<evidence type="ECO:0000256" key="5">
    <source>
        <dbReference type="ARBA" id="ARBA00022989"/>
    </source>
</evidence>
<dbReference type="InterPro" id="IPR035906">
    <property type="entry name" value="MetI-like_sf"/>
</dbReference>
<keyword evidence="6 7" id="KW-0472">Membrane</keyword>
<evidence type="ECO:0000313" key="9">
    <source>
        <dbReference type="EMBL" id="RIH85416.1"/>
    </source>
</evidence>
<feature type="transmembrane region" description="Helical" evidence="7">
    <location>
        <begin position="101"/>
        <end position="122"/>
    </location>
</feature>
<dbReference type="InterPro" id="IPR000515">
    <property type="entry name" value="MetI-like"/>
</dbReference>
<evidence type="ECO:0000256" key="7">
    <source>
        <dbReference type="RuleBase" id="RU363032"/>
    </source>
</evidence>
<dbReference type="PANTHER" id="PTHR43163:SF6">
    <property type="entry name" value="DIPEPTIDE TRANSPORT SYSTEM PERMEASE PROTEIN DPPB-RELATED"/>
    <property type="match status" value="1"/>
</dbReference>
<evidence type="ECO:0000256" key="1">
    <source>
        <dbReference type="ARBA" id="ARBA00004651"/>
    </source>
</evidence>
<dbReference type="GO" id="GO:0005886">
    <property type="term" value="C:plasma membrane"/>
    <property type="evidence" value="ECO:0007669"/>
    <property type="project" value="UniProtKB-SubCell"/>
</dbReference>
<dbReference type="SUPFAM" id="SSF161098">
    <property type="entry name" value="MetI-like"/>
    <property type="match status" value="1"/>
</dbReference>
<comment type="subcellular location">
    <subcellularLocation>
        <location evidence="1 7">Cell membrane</location>
        <topology evidence="1 7">Multi-pass membrane protein</topology>
    </subcellularLocation>
</comment>
<feature type="transmembrane region" description="Helical" evidence="7">
    <location>
        <begin position="277"/>
        <end position="299"/>
    </location>
</feature>
<evidence type="ECO:0000313" key="10">
    <source>
        <dbReference type="Proteomes" id="UP000265800"/>
    </source>
</evidence>
<dbReference type="Pfam" id="PF00528">
    <property type="entry name" value="BPD_transp_1"/>
    <property type="match status" value="1"/>
</dbReference>
<comment type="similarity">
    <text evidence="7">Belongs to the binding-protein-dependent transport system permease family.</text>
</comment>
<dbReference type="Proteomes" id="UP000265800">
    <property type="component" value="Unassembled WGS sequence"/>
</dbReference>
<keyword evidence="4 7" id="KW-0812">Transmembrane</keyword>
<dbReference type="CDD" id="cd06261">
    <property type="entry name" value="TM_PBP2"/>
    <property type="match status" value="1"/>
</dbReference>
<feature type="domain" description="ABC transmembrane type-1" evidence="8">
    <location>
        <begin position="95"/>
        <end position="296"/>
    </location>
</feature>
<reference evidence="9 10" key="1">
    <citation type="submission" date="2018-08" db="EMBL/GenBank/DDBJ databases">
        <title>Meiothermus luteus KCTC 52599 genome sequencing project.</title>
        <authorList>
            <person name="Da Costa M.S."/>
            <person name="Albuquerque L."/>
            <person name="Raposo P."/>
            <person name="Froufe H.J.C."/>
            <person name="Barroso C.S."/>
            <person name="Egas C."/>
        </authorList>
    </citation>
    <scope>NUCLEOTIDE SEQUENCE [LARGE SCALE GENOMIC DNA]</scope>
    <source>
        <strain evidence="9 10">KCTC 52599</strain>
    </source>
</reference>
<dbReference type="OrthoDB" id="29805at2"/>